<feature type="compositionally biased region" description="Basic and acidic residues" evidence="6">
    <location>
        <begin position="740"/>
        <end position="756"/>
    </location>
</feature>
<feature type="compositionally biased region" description="Basic residues" evidence="6">
    <location>
        <begin position="121"/>
        <end position="134"/>
    </location>
</feature>
<reference evidence="8 9" key="1">
    <citation type="submission" date="2025-04" db="UniProtKB">
        <authorList>
            <consortium name="RefSeq"/>
        </authorList>
    </citation>
    <scope>IDENTIFICATION</scope>
    <source>
        <tissue evidence="8 9">Whole body</tissue>
    </source>
</reference>
<feature type="compositionally biased region" description="Basic and acidic residues" evidence="6">
    <location>
        <begin position="820"/>
        <end position="849"/>
    </location>
</feature>
<evidence type="ECO:0000256" key="1">
    <source>
        <dbReference type="ARBA" id="ARBA00004245"/>
    </source>
</evidence>
<feature type="compositionally biased region" description="Basic and acidic residues" evidence="6">
    <location>
        <begin position="88"/>
        <end position="111"/>
    </location>
</feature>
<feature type="region of interest" description="Disordered" evidence="6">
    <location>
        <begin position="439"/>
        <end position="470"/>
    </location>
</feature>
<feature type="compositionally biased region" description="Polar residues" evidence="6">
    <location>
        <begin position="571"/>
        <end position="592"/>
    </location>
</feature>
<dbReference type="GO" id="GO:0015630">
    <property type="term" value="C:microtubule cytoskeleton"/>
    <property type="evidence" value="ECO:0007669"/>
    <property type="project" value="InterPro"/>
</dbReference>
<feature type="compositionally biased region" description="Basic and acidic residues" evidence="6">
    <location>
        <begin position="775"/>
        <end position="785"/>
    </location>
</feature>
<feature type="compositionally biased region" description="Basic and acidic residues" evidence="6">
    <location>
        <begin position="892"/>
        <end position="918"/>
    </location>
</feature>
<evidence type="ECO:0000256" key="2">
    <source>
        <dbReference type="ARBA" id="ARBA00007525"/>
    </source>
</evidence>
<feature type="compositionally biased region" description="Basic and acidic residues" evidence="6">
    <location>
        <begin position="1092"/>
        <end position="1118"/>
    </location>
</feature>
<keyword evidence="4" id="KW-0175">Coiled coil</keyword>
<evidence type="ECO:0000256" key="3">
    <source>
        <dbReference type="ARBA" id="ARBA00022490"/>
    </source>
</evidence>
<dbReference type="OrthoDB" id="6433611at2759"/>
<keyword evidence="3" id="KW-0963">Cytoplasm</keyword>
<feature type="compositionally biased region" description="Basic and acidic residues" evidence="6">
    <location>
        <begin position="444"/>
        <end position="454"/>
    </location>
</feature>
<feature type="compositionally biased region" description="Low complexity" evidence="6">
    <location>
        <begin position="605"/>
        <end position="631"/>
    </location>
</feature>
<feature type="compositionally biased region" description="Basic and acidic residues" evidence="6">
    <location>
        <begin position="174"/>
        <end position="184"/>
    </location>
</feature>
<feature type="region of interest" description="Disordered" evidence="6">
    <location>
        <begin position="946"/>
        <end position="990"/>
    </location>
</feature>
<comment type="similarity">
    <text evidence="2">Belongs to the MAP7 family.</text>
</comment>
<evidence type="ECO:0000313" key="10">
    <source>
        <dbReference type="RefSeq" id="XP_024869913.1"/>
    </source>
</evidence>
<evidence type="ECO:0000256" key="5">
    <source>
        <dbReference type="ARBA" id="ARBA00023212"/>
    </source>
</evidence>
<evidence type="ECO:0000313" key="8">
    <source>
        <dbReference type="RefSeq" id="XP_024869911.1"/>
    </source>
</evidence>
<dbReference type="PANTHER" id="PTHR15073">
    <property type="entry name" value="MICROTUBULE-ASSOCIATED PROTEIN"/>
    <property type="match status" value="1"/>
</dbReference>
<dbReference type="PANTHER" id="PTHR15073:SF18">
    <property type="entry name" value="ENSCONSIN, ISOFORM F"/>
    <property type="match status" value="1"/>
</dbReference>
<proteinExistence type="inferred from homology"/>
<dbReference type="InterPro" id="IPR008604">
    <property type="entry name" value="MAP7_fam"/>
</dbReference>
<evidence type="ECO:0000313" key="9">
    <source>
        <dbReference type="RefSeq" id="XP_024869912.1"/>
    </source>
</evidence>
<feature type="compositionally biased region" description="Low complexity" evidence="6">
    <location>
        <begin position="694"/>
        <end position="722"/>
    </location>
</feature>
<dbReference type="InterPro" id="IPR051483">
    <property type="entry name" value="MAP7_domain-containing"/>
</dbReference>
<feature type="region of interest" description="Disordered" evidence="6">
    <location>
        <begin position="1135"/>
        <end position="1159"/>
    </location>
</feature>
<accession>A0A6J1PJX8</accession>
<sequence length="1291" mass="143547">MFSELCRETLRKAAVCYSARAGSPSPSPPTSPPPSPAKEAKTAANADLANVRDASHEGARDHHQYHHSGTTAGKRASPTGNAAAAAGEPRDPASERSAPTDRPNDFREYVYVRKNSTLARKPWRKRKRTPRKRPAMPTDFSKRLPGLEAREGRRGGTYGAAESRESRSVSPEKGTARQREDHRGGGGSGGGSAGSECGRPDSRVGRRSPGSSPEPEDNSSTSGDEAGAAPEETNQRSSSAHNRHSLTKEQTMHWFAQIGGDDSFALTDVKRPRSLYDEDSLDGDRPYENEGRESTGSSKELDRAKLVRERQNEERQRKLEELRQQALAAQRFREQREEERRRRIDELRSRDNDRRNQVEERKRLICEAERERREAILRKNQEREARIEARRRNERSHIVFAFGSSTPRMLEPADTGGSTFWGTRRATSTTNVMMFSAAQPLTRRSSERELDGSKKRATSAGGLDRKPGEDMRMSSSMYEVFNWNSSPDPPLTPAKHKRASLSLPPTTDIFAVDDKSDSDTRRPMIQRVASGDDSDGGGTPSTPTSVYLRVNRRRTDLMPTIPSPRDGPPSTARSSSAKAFTRSPGRTYSMSRLDQLAQPRKRTAEQQLGTLTEQQQSQPLQSASSMSRSMSHLAAPGGAKSLKRSDNSRSMGTLPGAAPMPRPTRAERLRRKAREHQQAQQQQGIRSGEVTPNSPSRPHSSMSQQSASSVGSSNVNLRTRTAASRRPRPASIAGTGVSVTEKHNLVGDMKLTKDSKPPLPKVHSTPKKPSTPKAAEVRKPTEKLIKNAKSSPRITPKATPLQSPGVEHVPLIRETNAEIIKQDEGKETQDVKSEDKHEEKKDQGSEKTQEANVVESLTNDVKVAMEPVSASKQVKDETNLMQENLSGAIAEEPSKVVKKEENKQEKKSPEMTETKLEGEVDEQVDMSASMIAKIRITTEEEAKAALAERRRLAREQAEREAELERLRQEEEARLEAERLRAEEEEQRRLEEETIRLANEAREAEEQRLQLAIEEAKRREEEDRRKREEEARQKQEKEEAERKAREEAERQRIEMAERLKKEEEERNARRKRVEAIMLRTRGKNQSNTSAKGEGGDGDKLKEDSPTDENKPVPDGKGDDVMTASLISEATQQFISGEQRAHHTENSVPAPDIVHNGTSHSNGINESKIVLDNNQGNVEGELNGHHTNHGNGINSQSITLDNATVKQNNVTNNLLDLSDFDTLSNNSSGYDTGPILELTPNLANEDTLNSNLNPTAMPFTPMGFAAANVNVNPFQDNFINKPQDNNQVPDLLS</sequence>
<dbReference type="GeneID" id="112453394"/>
<feature type="region of interest" description="Disordered" evidence="6">
    <location>
        <begin position="1014"/>
        <end position="1119"/>
    </location>
</feature>
<comment type="subcellular location">
    <subcellularLocation>
        <location evidence="1">Cytoplasm</location>
        <location evidence="1">Cytoskeleton</location>
    </subcellularLocation>
</comment>
<name>A0A6J1PJX8_9HYME</name>
<feature type="compositionally biased region" description="Basic and acidic residues" evidence="6">
    <location>
        <begin position="272"/>
        <end position="323"/>
    </location>
</feature>
<feature type="compositionally biased region" description="Basic and acidic residues" evidence="6">
    <location>
        <begin position="53"/>
        <end position="62"/>
    </location>
</feature>
<feature type="region of interest" description="Disordered" evidence="6">
    <location>
        <begin position="527"/>
        <end position="923"/>
    </location>
</feature>
<feature type="region of interest" description="Disordered" evidence="6">
    <location>
        <begin position="272"/>
        <end position="358"/>
    </location>
</feature>
<feature type="compositionally biased region" description="Basic and acidic residues" evidence="6">
    <location>
        <begin position="331"/>
        <end position="358"/>
    </location>
</feature>
<evidence type="ECO:0000256" key="4">
    <source>
        <dbReference type="ARBA" id="ARBA00023054"/>
    </source>
</evidence>
<dbReference type="RefSeq" id="XP_024869912.1">
    <property type="nucleotide sequence ID" value="XM_025014144.1"/>
</dbReference>
<dbReference type="RefSeq" id="XP_024869913.1">
    <property type="nucleotide sequence ID" value="XM_025014145.1"/>
</dbReference>
<protein>
    <submittedName>
        <fullName evidence="8 9">Stress response protein NST1-like isoform X1</fullName>
    </submittedName>
</protein>
<feature type="compositionally biased region" description="Basic and acidic residues" evidence="6">
    <location>
        <begin position="1014"/>
        <end position="1066"/>
    </location>
</feature>
<evidence type="ECO:0000313" key="7">
    <source>
        <dbReference type="Proteomes" id="UP000504618"/>
    </source>
</evidence>
<dbReference type="Pfam" id="PF05672">
    <property type="entry name" value="MAP7"/>
    <property type="match status" value="1"/>
</dbReference>
<keyword evidence="5" id="KW-0206">Cytoskeleton</keyword>
<evidence type="ECO:0000256" key="6">
    <source>
        <dbReference type="SAM" id="MobiDB-lite"/>
    </source>
</evidence>
<keyword evidence="7" id="KW-1185">Reference proteome</keyword>
<dbReference type="Proteomes" id="UP000504618">
    <property type="component" value="Unplaced"/>
</dbReference>
<feature type="region of interest" description="Disordered" evidence="6">
    <location>
        <begin position="19"/>
        <end position="254"/>
    </location>
</feature>
<organism evidence="7 9">
    <name type="scientific">Temnothorax curvispinosus</name>
    <dbReference type="NCBI Taxonomy" id="300111"/>
    <lineage>
        <taxon>Eukaryota</taxon>
        <taxon>Metazoa</taxon>
        <taxon>Ecdysozoa</taxon>
        <taxon>Arthropoda</taxon>
        <taxon>Hexapoda</taxon>
        <taxon>Insecta</taxon>
        <taxon>Pterygota</taxon>
        <taxon>Neoptera</taxon>
        <taxon>Endopterygota</taxon>
        <taxon>Hymenoptera</taxon>
        <taxon>Apocrita</taxon>
        <taxon>Aculeata</taxon>
        <taxon>Formicoidea</taxon>
        <taxon>Formicidae</taxon>
        <taxon>Myrmicinae</taxon>
        <taxon>Temnothorax</taxon>
    </lineage>
</organism>
<dbReference type="RefSeq" id="XP_024869911.1">
    <property type="nucleotide sequence ID" value="XM_025014143.1"/>
</dbReference>
<gene>
    <name evidence="8 9 10" type="primary">LOC112453394</name>
</gene>
<dbReference type="GO" id="GO:0000226">
    <property type="term" value="P:microtubule cytoskeleton organization"/>
    <property type="evidence" value="ECO:0007669"/>
    <property type="project" value="InterPro"/>
</dbReference>
<feature type="compositionally biased region" description="Pro residues" evidence="6">
    <location>
        <begin position="25"/>
        <end position="36"/>
    </location>
</feature>